<dbReference type="Proteomes" id="UP001163324">
    <property type="component" value="Chromosome 3"/>
</dbReference>
<comment type="caution">
    <text evidence="1">The sequence shown here is derived from an EMBL/GenBank/DDBJ whole genome shotgun (WGS) entry which is preliminary data.</text>
</comment>
<keyword evidence="2" id="KW-1185">Reference proteome</keyword>
<evidence type="ECO:0000313" key="2">
    <source>
        <dbReference type="Proteomes" id="UP001163324"/>
    </source>
</evidence>
<evidence type="ECO:0000313" key="1">
    <source>
        <dbReference type="EMBL" id="KAI9901859.1"/>
    </source>
</evidence>
<dbReference type="EMBL" id="CM047942">
    <property type="protein sequence ID" value="KAI9901859.1"/>
    <property type="molecule type" value="Genomic_DNA"/>
</dbReference>
<proteinExistence type="predicted"/>
<accession>A0ACC0V7M8</accession>
<reference evidence="1" key="1">
    <citation type="submission" date="2022-10" db="EMBL/GenBank/DDBJ databases">
        <title>Complete Genome of Trichothecium roseum strain YXFP-22015, a Plant Pathogen Isolated from Citrus.</title>
        <authorList>
            <person name="Wang Y."/>
            <person name="Zhu L."/>
        </authorList>
    </citation>
    <scope>NUCLEOTIDE SEQUENCE</scope>
    <source>
        <strain evidence="1">YXFP-22015</strain>
    </source>
</reference>
<organism evidence="1 2">
    <name type="scientific">Trichothecium roseum</name>
    <dbReference type="NCBI Taxonomy" id="47278"/>
    <lineage>
        <taxon>Eukaryota</taxon>
        <taxon>Fungi</taxon>
        <taxon>Dikarya</taxon>
        <taxon>Ascomycota</taxon>
        <taxon>Pezizomycotina</taxon>
        <taxon>Sordariomycetes</taxon>
        <taxon>Hypocreomycetidae</taxon>
        <taxon>Hypocreales</taxon>
        <taxon>Hypocreales incertae sedis</taxon>
        <taxon>Trichothecium</taxon>
    </lineage>
</organism>
<sequence length="311" mass="35497">MPTNSELKIPTPTPPGLSPIETLRDLRSLCDDVRMNLQESGDMGPRRDEMMKFLGEAVKSECQGIPKPDFVAIKKAHLDKVLSDMLTYHPVDGNDSVRADTSIAESLQRQWRINYQHLYFGLDQQRLRVLQGGGGRLEGLVFDPEAPFLWMPKTYQVLSEVEENDEFPSGYWWLNLVCAYRDGMVRSAIEKDSEGRYKMTALPLLTGTEEMTDPDGKLVKYTREGNMRDMLIPLISLVGMTVRVLRGHKLISPLAPKGGLRYDGKYKLCQYGQKRIEDTEILQLSIILERLEDQLPMRLIRQVPRPSQVDD</sequence>
<name>A0ACC0V7M8_9HYPO</name>
<gene>
    <name evidence="1" type="ORF">N3K66_003676</name>
</gene>
<protein>
    <submittedName>
        <fullName evidence="1">Uncharacterized protein</fullName>
    </submittedName>
</protein>